<keyword evidence="2" id="KW-1185">Reference proteome</keyword>
<evidence type="ECO:0000313" key="2">
    <source>
        <dbReference type="Proteomes" id="UP001066276"/>
    </source>
</evidence>
<dbReference type="Proteomes" id="UP001066276">
    <property type="component" value="Chromosome 9"/>
</dbReference>
<dbReference type="EMBL" id="JANPWB010000013">
    <property type="protein sequence ID" value="KAJ1104591.1"/>
    <property type="molecule type" value="Genomic_DNA"/>
</dbReference>
<reference evidence="1" key="1">
    <citation type="journal article" date="2022" name="bioRxiv">
        <title>Sequencing and chromosome-scale assembly of the giantPleurodeles waltlgenome.</title>
        <authorList>
            <person name="Brown T."/>
            <person name="Elewa A."/>
            <person name="Iarovenko S."/>
            <person name="Subramanian E."/>
            <person name="Araus A.J."/>
            <person name="Petzold A."/>
            <person name="Susuki M."/>
            <person name="Suzuki K.-i.T."/>
            <person name="Hayashi T."/>
            <person name="Toyoda A."/>
            <person name="Oliveira C."/>
            <person name="Osipova E."/>
            <person name="Leigh N.D."/>
            <person name="Simon A."/>
            <person name="Yun M.H."/>
        </authorList>
    </citation>
    <scope>NUCLEOTIDE SEQUENCE</scope>
    <source>
        <strain evidence="1">20211129_DDA</strain>
        <tissue evidence="1">Liver</tissue>
    </source>
</reference>
<dbReference type="AlphaFoldDB" id="A0AAV7MMI1"/>
<organism evidence="1 2">
    <name type="scientific">Pleurodeles waltl</name>
    <name type="common">Iberian ribbed newt</name>
    <dbReference type="NCBI Taxonomy" id="8319"/>
    <lineage>
        <taxon>Eukaryota</taxon>
        <taxon>Metazoa</taxon>
        <taxon>Chordata</taxon>
        <taxon>Craniata</taxon>
        <taxon>Vertebrata</taxon>
        <taxon>Euteleostomi</taxon>
        <taxon>Amphibia</taxon>
        <taxon>Batrachia</taxon>
        <taxon>Caudata</taxon>
        <taxon>Salamandroidea</taxon>
        <taxon>Salamandridae</taxon>
        <taxon>Pleurodelinae</taxon>
        <taxon>Pleurodeles</taxon>
    </lineage>
</organism>
<gene>
    <name evidence="1" type="ORF">NDU88_002001</name>
</gene>
<dbReference type="PANTHER" id="PTHR35617:SF3">
    <property type="entry name" value="CORE-BINDING (CB) DOMAIN-CONTAINING PROTEIN"/>
    <property type="match status" value="1"/>
</dbReference>
<comment type="caution">
    <text evidence="1">The sequence shown here is derived from an EMBL/GenBank/DDBJ whole genome shotgun (WGS) entry which is preliminary data.</text>
</comment>
<dbReference type="PANTHER" id="PTHR35617">
    <property type="entry name" value="PHAGE_INTEGRASE DOMAIN-CONTAINING PROTEIN"/>
    <property type="match status" value="1"/>
</dbReference>
<sequence>TLHSLDIKRCLKCYLQKTQVIRLSDQLFVAFGGTRKGHAVSKQTIARWIGLAIQFCHAKAGKPLHNKVRAHSTRSVATSAALFAG</sequence>
<feature type="non-terminal residue" evidence="1">
    <location>
        <position position="85"/>
    </location>
</feature>
<proteinExistence type="predicted"/>
<protein>
    <submittedName>
        <fullName evidence="1">Uncharacterized protein</fullName>
    </submittedName>
</protein>
<feature type="non-terminal residue" evidence="1">
    <location>
        <position position="1"/>
    </location>
</feature>
<evidence type="ECO:0000313" key="1">
    <source>
        <dbReference type="EMBL" id="KAJ1104591.1"/>
    </source>
</evidence>
<name>A0AAV7MMI1_PLEWA</name>
<accession>A0AAV7MMI1</accession>